<accession>A0A5D0WUV2</accession>
<reference evidence="2 3" key="1">
    <citation type="submission" date="2019-08" db="EMBL/GenBank/DDBJ databases">
        <title>Isolation and enrichment of carboxydotrophic bacteria from anaerobic sludge for the production of bio-based chemicals from syngas.</title>
        <authorList>
            <person name="Antares A.L."/>
            <person name="Moreira J."/>
            <person name="Diender M."/>
            <person name="Parshina S.N."/>
            <person name="Stams A.J.M."/>
            <person name="Alves M."/>
            <person name="Alves J.I."/>
            <person name="Sousa D.Z."/>
        </authorList>
    </citation>
    <scope>NUCLEOTIDE SEQUENCE [LARGE SCALE GENOMIC DNA]</scope>
    <source>
        <strain evidence="2 3">JM</strain>
    </source>
</reference>
<dbReference type="EMBL" id="VSLA01000004">
    <property type="protein sequence ID" value="TYC87568.1"/>
    <property type="molecule type" value="Genomic_DNA"/>
</dbReference>
<gene>
    <name evidence="2" type="ORF">FXB42_03730</name>
</gene>
<dbReference type="InterPro" id="IPR005883">
    <property type="entry name" value="PilM"/>
</dbReference>
<keyword evidence="1" id="KW-0812">Transmembrane</keyword>
<name>A0A5D0WUV2_9FIRM</name>
<feature type="transmembrane region" description="Helical" evidence="1">
    <location>
        <begin position="323"/>
        <end position="343"/>
    </location>
</feature>
<dbReference type="Proteomes" id="UP000322619">
    <property type="component" value="Unassembled WGS sequence"/>
</dbReference>
<evidence type="ECO:0000256" key="1">
    <source>
        <dbReference type="SAM" id="Phobius"/>
    </source>
</evidence>
<dbReference type="Gene3D" id="3.30.420.40">
    <property type="match status" value="2"/>
</dbReference>
<dbReference type="AlphaFoldDB" id="A0A5D0WUV2"/>
<dbReference type="Gene3D" id="3.30.1490.300">
    <property type="match status" value="1"/>
</dbReference>
<proteinExistence type="predicted"/>
<comment type="caution">
    <text evidence="2">The sequence shown here is derived from an EMBL/GenBank/DDBJ whole genome shotgun (WGS) entry which is preliminary data.</text>
</comment>
<evidence type="ECO:0000313" key="2">
    <source>
        <dbReference type="EMBL" id="TYC87568.1"/>
    </source>
</evidence>
<evidence type="ECO:0000313" key="3">
    <source>
        <dbReference type="Proteomes" id="UP000322619"/>
    </source>
</evidence>
<organism evidence="2 3">
    <name type="scientific">Acetobacterium wieringae</name>
    <dbReference type="NCBI Taxonomy" id="52694"/>
    <lineage>
        <taxon>Bacteria</taxon>
        <taxon>Bacillati</taxon>
        <taxon>Bacillota</taxon>
        <taxon>Clostridia</taxon>
        <taxon>Eubacteriales</taxon>
        <taxon>Eubacteriaceae</taxon>
        <taxon>Acetobacterium</taxon>
    </lineage>
</organism>
<keyword evidence="1" id="KW-0472">Membrane</keyword>
<evidence type="ECO:0008006" key="4">
    <source>
        <dbReference type="Google" id="ProtNLM"/>
    </source>
</evidence>
<keyword evidence="1" id="KW-1133">Transmembrane helix</keyword>
<sequence>MQTLVYFSNDGIQVLQGLIKKGRLTITSYKTVPVEAGALINGVITNEEVFREAITEALKESPKLFKNMKLIIDSSLILTKTVEVPKLKPRELEALAAGEFDESAGNYDELVVDYTPIPGLSGNHIFCCGIEKRVIESYVALFASLKIQIQSIDVGLNTIIQYVTATRDFRGMTFAINILDGKNLVSLLFENGIFIFSTRSRLLAERGTEAFAQELTGKLSSLIQFNKSQKSEHPLNMSLYAGLDEYELEGIKALNFDPDLSVFALPQTPNVKNNFVMDEIFDFGNYIYPIAGFFSGSRPLNLFAAYRKSNAAKKALPFEYKALILPAAMILVFLITFGIFFGLKYSAGKRLEEMNTYISDANNQAQYLQAKQLTDEVNSIKSEITNIETINAAINSNPDLVSVMMNSLATQGNGVITLNALAYDGITGAIHIEATANNEKEAARYIERLKSTAYFTQVDYTGYAQVSGTQTTTTTSSSTTNTILGYGFSADAYLKAGTAQ</sequence>
<protein>
    <recommendedName>
        <fullName evidence="4">Competence protein A</fullName>
    </recommendedName>
</protein>
<dbReference type="RefSeq" id="WP_148636784.1">
    <property type="nucleotide sequence ID" value="NZ_VSLA01000004.1"/>
</dbReference>
<dbReference type="Pfam" id="PF11104">
    <property type="entry name" value="PilM_2"/>
    <property type="match status" value="1"/>
</dbReference>